<feature type="repeat" description="PPR" evidence="3">
    <location>
        <begin position="198"/>
        <end position="232"/>
    </location>
</feature>
<proteinExistence type="inferred from homology"/>
<dbReference type="Gene3D" id="1.25.40.10">
    <property type="entry name" value="Tetratricopeptide repeat domain"/>
    <property type="match status" value="2"/>
</dbReference>
<reference evidence="5" key="1">
    <citation type="submission" date="2018-02" db="EMBL/GenBank/DDBJ databases">
        <authorList>
            <person name="Cohen D.B."/>
            <person name="Kent A.D."/>
        </authorList>
    </citation>
    <scope>NUCLEOTIDE SEQUENCE</scope>
</reference>
<dbReference type="Pfam" id="PF20430">
    <property type="entry name" value="Eplus_motif"/>
    <property type="match status" value="1"/>
</dbReference>
<dbReference type="Pfam" id="PF20431">
    <property type="entry name" value="E_motif"/>
    <property type="match status" value="1"/>
</dbReference>
<dbReference type="NCBIfam" id="TIGR00756">
    <property type="entry name" value="PPR"/>
    <property type="match status" value="3"/>
</dbReference>
<dbReference type="InterPro" id="IPR046848">
    <property type="entry name" value="E_motif"/>
</dbReference>
<dbReference type="AlphaFoldDB" id="A0A2N9IYY1"/>
<dbReference type="PROSITE" id="PS51375">
    <property type="entry name" value="PPR"/>
    <property type="match status" value="3"/>
</dbReference>
<dbReference type="InterPro" id="IPR011990">
    <property type="entry name" value="TPR-like_helical_dom_sf"/>
</dbReference>
<protein>
    <recommendedName>
        <fullName evidence="4">DYW domain-containing protein</fullName>
    </recommendedName>
</protein>
<organism evidence="5">
    <name type="scientific">Fagus sylvatica</name>
    <name type="common">Beechnut</name>
    <dbReference type="NCBI Taxonomy" id="28930"/>
    <lineage>
        <taxon>Eukaryota</taxon>
        <taxon>Viridiplantae</taxon>
        <taxon>Streptophyta</taxon>
        <taxon>Embryophyta</taxon>
        <taxon>Tracheophyta</taxon>
        <taxon>Spermatophyta</taxon>
        <taxon>Magnoliopsida</taxon>
        <taxon>eudicotyledons</taxon>
        <taxon>Gunneridae</taxon>
        <taxon>Pentapetalae</taxon>
        <taxon>rosids</taxon>
        <taxon>fabids</taxon>
        <taxon>Fagales</taxon>
        <taxon>Fagaceae</taxon>
        <taxon>Fagus</taxon>
    </lineage>
</organism>
<comment type="similarity">
    <text evidence="1">Belongs to the PPR family. PCMP-H subfamily.</text>
</comment>
<name>A0A2N9IYY1_FAGSY</name>
<sequence>MIRGCSQIQNPSREPVYLFKRLVNRGYPCPNTFTIAFVLKACSNISAFEEGQQVHTRLLRSGFGSSLFVQTALVNFYAKCEMIGLAKMVFDEIPERNLVAWSTMISGYAKVGLVNEALDLFREMQKMGVEPDKVTLVSVISACAILGSLDIGRWVHAYMEKQMIDTDLELSTALVNMYAKCGCIERANKVFHEMPVKDTKAWSTMIVGFAINGLSDDALEAFARMEKAKVRPNHVTFVGVLSACAHGGLVSEGWRFWSRMLEYGIQPFMEHYSCMVDLLCRASFVDEACNLVEELSIPPNPVIWRTLLVGCKKNRMLGRGEIVAEQLLELEPLNADNYILLSNLYASVSQWEKMSHVRKKMKERGIKAVPGCSSIEVDGFIHEFAMGDWSHPETKELKEFLREISKRVLEYGHKPSISDVLHNVVYEEKESALGEHSERLAIAYGLLKSKAPAAIRVIKNLRICGDCHEVTKIISKIYEREIIIRDRIRFHKFVNGTCSCRDFW</sequence>
<dbReference type="PANTHER" id="PTHR47926:SF461">
    <property type="entry name" value="PENTATRICOPEPTIDE REPEAT SUPERFAMILY PROTEIN"/>
    <property type="match status" value="1"/>
</dbReference>
<evidence type="ECO:0000256" key="1">
    <source>
        <dbReference type="ARBA" id="ARBA00006643"/>
    </source>
</evidence>
<keyword evidence="2" id="KW-0677">Repeat</keyword>
<gene>
    <name evidence="5" type="ORF">FSB_LOCUS57251</name>
</gene>
<evidence type="ECO:0000313" key="5">
    <source>
        <dbReference type="EMBL" id="SPD29369.1"/>
    </source>
</evidence>
<dbReference type="InterPro" id="IPR032867">
    <property type="entry name" value="DYW_dom"/>
</dbReference>
<evidence type="ECO:0000256" key="3">
    <source>
        <dbReference type="PROSITE-ProRule" id="PRU00708"/>
    </source>
</evidence>
<dbReference type="EMBL" id="OIVN01006270">
    <property type="protein sequence ID" value="SPD29369.1"/>
    <property type="molecule type" value="Genomic_DNA"/>
</dbReference>
<dbReference type="PANTHER" id="PTHR47926">
    <property type="entry name" value="PENTATRICOPEPTIDE REPEAT-CONTAINING PROTEIN"/>
    <property type="match status" value="1"/>
</dbReference>
<dbReference type="InterPro" id="IPR002885">
    <property type="entry name" value="PPR_rpt"/>
</dbReference>
<dbReference type="InterPro" id="IPR046960">
    <property type="entry name" value="PPR_At4g14850-like_plant"/>
</dbReference>
<dbReference type="Pfam" id="PF01535">
    <property type="entry name" value="PPR"/>
    <property type="match status" value="2"/>
</dbReference>
<feature type="domain" description="DYW" evidence="4">
    <location>
        <begin position="412"/>
        <end position="504"/>
    </location>
</feature>
<feature type="repeat" description="PPR" evidence="3">
    <location>
        <begin position="233"/>
        <end position="267"/>
    </location>
</feature>
<evidence type="ECO:0000259" key="4">
    <source>
        <dbReference type="Pfam" id="PF14432"/>
    </source>
</evidence>
<dbReference type="FunFam" id="1.25.40.10:FF:000404">
    <property type="entry name" value="Pentatricopeptide repeat-containing protein chloroplastic"/>
    <property type="match status" value="1"/>
</dbReference>
<accession>A0A2N9IYY1</accession>
<dbReference type="GO" id="GO:0009451">
    <property type="term" value="P:RNA modification"/>
    <property type="evidence" value="ECO:0007669"/>
    <property type="project" value="InterPro"/>
</dbReference>
<dbReference type="Pfam" id="PF13041">
    <property type="entry name" value="PPR_2"/>
    <property type="match status" value="2"/>
</dbReference>
<dbReference type="InterPro" id="IPR046849">
    <property type="entry name" value="E2_motif"/>
</dbReference>
<dbReference type="Pfam" id="PF14432">
    <property type="entry name" value="DYW_deaminase"/>
    <property type="match status" value="1"/>
</dbReference>
<evidence type="ECO:0000256" key="2">
    <source>
        <dbReference type="ARBA" id="ARBA00022737"/>
    </source>
</evidence>
<dbReference type="GO" id="GO:0003723">
    <property type="term" value="F:RNA binding"/>
    <property type="evidence" value="ECO:0007669"/>
    <property type="project" value="InterPro"/>
</dbReference>
<dbReference type="FunFam" id="1.25.40.10:FF:000427">
    <property type="entry name" value="Pentatricopeptide repeat-containing protein chloroplastic"/>
    <property type="match status" value="1"/>
</dbReference>
<feature type="repeat" description="PPR" evidence="3">
    <location>
        <begin position="97"/>
        <end position="131"/>
    </location>
</feature>
<dbReference type="GO" id="GO:0008270">
    <property type="term" value="F:zinc ion binding"/>
    <property type="evidence" value="ECO:0007669"/>
    <property type="project" value="InterPro"/>
</dbReference>